<reference evidence="2" key="1">
    <citation type="submission" date="2023-03" db="EMBL/GenBank/DDBJ databases">
        <title>Massive genome expansion in bonnet fungi (Mycena s.s.) driven by repeated elements and novel gene families across ecological guilds.</title>
        <authorList>
            <consortium name="Lawrence Berkeley National Laboratory"/>
            <person name="Harder C.B."/>
            <person name="Miyauchi S."/>
            <person name="Viragh M."/>
            <person name="Kuo A."/>
            <person name="Thoen E."/>
            <person name="Andreopoulos B."/>
            <person name="Lu D."/>
            <person name="Skrede I."/>
            <person name="Drula E."/>
            <person name="Henrissat B."/>
            <person name="Morin E."/>
            <person name="Kohler A."/>
            <person name="Barry K."/>
            <person name="LaButti K."/>
            <person name="Morin E."/>
            <person name="Salamov A."/>
            <person name="Lipzen A."/>
            <person name="Mereny Z."/>
            <person name="Hegedus B."/>
            <person name="Baldrian P."/>
            <person name="Stursova M."/>
            <person name="Weitz H."/>
            <person name="Taylor A."/>
            <person name="Grigoriev I.V."/>
            <person name="Nagy L.G."/>
            <person name="Martin F."/>
            <person name="Kauserud H."/>
        </authorList>
    </citation>
    <scope>NUCLEOTIDE SEQUENCE</scope>
    <source>
        <strain evidence="2">CBHHK200</strain>
    </source>
</reference>
<evidence type="ECO:0000313" key="2">
    <source>
        <dbReference type="EMBL" id="KAJ7042514.1"/>
    </source>
</evidence>
<accession>A0AAD6T9U6</accession>
<dbReference type="AlphaFoldDB" id="A0AAD6T9U6"/>
<organism evidence="2 3">
    <name type="scientific">Mycena alexandri</name>
    <dbReference type="NCBI Taxonomy" id="1745969"/>
    <lineage>
        <taxon>Eukaryota</taxon>
        <taxon>Fungi</taxon>
        <taxon>Dikarya</taxon>
        <taxon>Basidiomycota</taxon>
        <taxon>Agaricomycotina</taxon>
        <taxon>Agaricomycetes</taxon>
        <taxon>Agaricomycetidae</taxon>
        <taxon>Agaricales</taxon>
        <taxon>Marasmiineae</taxon>
        <taxon>Mycenaceae</taxon>
        <taxon>Mycena</taxon>
    </lineage>
</organism>
<feature type="compositionally biased region" description="Acidic residues" evidence="1">
    <location>
        <begin position="63"/>
        <end position="80"/>
    </location>
</feature>
<proteinExistence type="predicted"/>
<dbReference type="EMBL" id="JARJCM010000012">
    <property type="protein sequence ID" value="KAJ7042514.1"/>
    <property type="molecule type" value="Genomic_DNA"/>
</dbReference>
<comment type="caution">
    <text evidence="2">The sequence shown here is derived from an EMBL/GenBank/DDBJ whole genome shotgun (WGS) entry which is preliminary data.</text>
</comment>
<dbReference type="Proteomes" id="UP001218188">
    <property type="component" value="Unassembled WGS sequence"/>
</dbReference>
<sequence>MAQATLPQFTRDTLYEDIRATLWPALSADRVPVEGESALLRRIETLIPDDGWLTPSSKNAMDPDGEDEGEDPNDGEDVDEGPPGIRYISLKAHPAFAFEKIAEEVDWRGDNATFVIRHEYDLFMEHAMSRLHNPPDDSYRARFFVTGQPGIGKSFGCYYFLFSLLALGQSVFFLSAPTSGYYFSDDGVQQTDQIPRPWPATVKALRNSWVLIDVDHKTNWTPPEIFKRARCVVWTSSPQESRMKTFLKTYGAEKWYMKAWSSKEIAAITERLAINHTKIVERLATGGPVARSLFGGVPVPTPESIENDIRTALCGNIFAFIPGHRVFLIQPLVAIDRGSGRACLQRTDYAAEFLSSRIAHTTFDLAQDHLEKIQGQLAVALDTSTTRSVARNFVEAMMHRALIRDMQLPAVFGAGTVAVTLKLPEPPRPTSPSVRCTSGRNPLTLPP</sequence>
<evidence type="ECO:0000256" key="1">
    <source>
        <dbReference type="SAM" id="MobiDB-lite"/>
    </source>
</evidence>
<gene>
    <name evidence="2" type="ORF">C8F04DRAFT_1229772</name>
</gene>
<feature type="compositionally biased region" description="Polar residues" evidence="1">
    <location>
        <begin position="431"/>
        <end position="441"/>
    </location>
</feature>
<feature type="region of interest" description="Disordered" evidence="1">
    <location>
        <begin position="423"/>
        <end position="447"/>
    </location>
</feature>
<evidence type="ECO:0000313" key="3">
    <source>
        <dbReference type="Proteomes" id="UP001218188"/>
    </source>
</evidence>
<name>A0AAD6T9U6_9AGAR</name>
<dbReference type="InterPro" id="IPR052980">
    <property type="entry name" value="Crinkler_effector"/>
</dbReference>
<feature type="region of interest" description="Disordered" evidence="1">
    <location>
        <begin position="51"/>
        <end position="83"/>
    </location>
</feature>
<protein>
    <submittedName>
        <fullName evidence="2">Uncharacterized protein</fullName>
    </submittedName>
</protein>
<keyword evidence="3" id="KW-1185">Reference proteome</keyword>
<dbReference type="PANTHER" id="PTHR33129">
    <property type="entry name" value="PROTEIN KINASE DOMAIN-CONTAINING PROTEIN-RELATED"/>
    <property type="match status" value="1"/>
</dbReference>